<sequence length="83" mass="9882">MFSAVKRSAPLIKNTNIVSTKNNQLYSTHRLLQNSRNFRRKVKYSPKLYSENITTLIRERDELKLKLTTYENDFKNFKNDINA</sequence>
<evidence type="ECO:0000313" key="2">
    <source>
        <dbReference type="EMBL" id="AKI79113.1"/>
    </source>
</evidence>
<protein>
    <submittedName>
        <fullName evidence="2">Uncharacterized protein</fullName>
    </submittedName>
</protein>
<dbReference type="Proteomes" id="UP000241474">
    <property type="component" value="Segment"/>
</dbReference>
<organism evidence="2 3">
    <name type="scientific">Acanthamoeba polyphaga mimivirus</name>
    <name type="common">APMV</name>
    <dbReference type="NCBI Taxonomy" id="212035"/>
    <lineage>
        <taxon>Viruses</taxon>
        <taxon>Varidnaviria</taxon>
        <taxon>Bamfordvirae</taxon>
        <taxon>Nucleocytoviricota</taxon>
        <taxon>Megaviricetes</taxon>
        <taxon>Imitervirales</taxon>
        <taxon>Mimiviridae</taxon>
        <taxon>Megamimivirinae</taxon>
        <taxon>Mimivirus</taxon>
        <taxon>Mimivirus bradfordmassiliense</taxon>
    </lineage>
</organism>
<dbReference type="EMBL" id="KM982401">
    <property type="protein sequence ID" value="AKI79113.1"/>
    <property type="molecule type" value="Genomic_DNA"/>
</dbReference>
<evidence type="ECO:0000256" key="1">
    <source>
        <dbReference type="SAM" id="Coils"/>
    </source>
</evidence>
<reference evidence="2 3" key="1">
    <citation type="submission" date="2014-10" db="EMBL/GenBank/DDBJ databases">
        <title>Pan-genome analysis of Brazilian lineage A amoebal mimiviruses.</title>
        <authorList>
            <person name="Assis F.L."/>
            <person name="Abrahao J.S."/>
            <person name="Kroon E.G."/>
            <person name="Dornas F.P."/>
            <person name="Andrade K.R."/>
            <person name="Borato P.V.M."/>
            <person name="Pilotto M.R."/>
            <person name="Benamar S."/>
            <person name="LaScola B."/>
            <person name="Colson P."/>
        </authorList>
    </citation>
    <scope>NUCLEOTIDE SEQUENCE [LARGE SCALE GENOMIC DNA]</scope>
    <source>
        <strain evidence="2 3">Oyster</strain>
    </source>
</reference>
<evidence type="ECO:0000313" key="3">
    <source>
        <dbReference type="Proteomes" id="UP000241474"/>
    </source>
</evidence>
<accession>A0A0G2Y0G7</accession>
<name>A0A0G2Y0G7_MIMIV</name>
<proteinExistence type="predicted"/>
<keyword evidence="1" id="KW-0175">Coiled coil</keyword>
<organismHost>
    <name type="scientific">Acanthamoeba polyphaga</name>
    <name type="common">Amoeba</name>
    <dbReference type="NCBI Taxonomy" id="5757"/>
</organismHost>
<feature type="coiled-coil region" evidence="1">
    <location>
        <begin position="53"/>
        <end position="80"/>
    </location>
</feature>